<evidence type="ECO:0000259" key="10">
    <source>
        <dbReference type="PROSITE" id="PS50076"/>
    </source>
</evidence>
<dbReference type="InterPro" id="IPR051727">
    <property type="entry name" value="DnaJ_C3_Co-chaperones"/>
</dbReference>
<dbReference type="RefSeq" id="XP_058339119.1">
    <property type="nucleotide sequence ID" value="XM_058490136.1"/>
</dbReference>
<dbReference type="SMART" id="SM00028">
    <property type="entry name" value="TPR"/>
    <property type="match status" value="6"/>
</dbReference>
<dbReference type="AlphaFoldDB" id="A0AAD7UVT6"/>
<dbReference type="GeneID" id="83217557"/>
<feature type="repeat" description="TPR" evidence="7">
    <location>
        <begin position="26"/>
        <end position="59"/>
    </location>
</feature>
<evidence type="ECO:0000256" key="6">
    <source>
        <dbReference type="ARBA" id="ARBA00073740"/>
    </source>
</evidence>
<dbReference type="SUPFAM" id="SSF46565">
    <property type="entry name" value="Chaperone J-domain"/>
    <property type="match status" value="1"/>
</dbReference>
<keyword evidence="3" id="KW-0677">Repeat</keyword>
<evidence type="ECO:0000256" key="3">
    <source>
        <dbReference type="ARBA" id="ARBA00022737"/>
    </source>
</evidence>
<accession>A0AAD7UVT6</accession>
<dbReference type="Gene3D" id="1.10.287.110">
    <property type="entry name" value="DnaJ domain"/>
    <property type="match status" value="1"/>
</dbReference>
<sequence>MHHRYLVACVLSFLLPASSVLADKSAQQYLSEGNQFLSTGKLNDALISFDAAIEQDPSNYLTYYKRATAYLSLGRTNAAVEDFSKILGLKPDFEKALMQRARIYAKEGDFELAQKDLEKYLESHPKDAEATTLLQDVSEAAAAMKSAEKAKETNQFDECIQFTSTVASIAPQLPRVRQLRARCHIAKGEIEEAAGDLTRAAYLVPSDPDTLVLLAKINFFSLGESASALSQLKQCLHYDPEQKQCKKLFRQIKKIDKELNKAQDDFNAKRYATASNKILGTSRASGIVQELDEPFNALEKELNAEGKMPKRLHLKCYDMACRIQGENRKDTDKIQKWCSAVLEMDQDNVDALMYRGEVYLKQNEFEQAVRDLEKANELSGGGNGRVRQALQKAQNLLRQSKRRDYYKILDVPRDADTRQIKKAWRKKAHEWHPDKYSGDLSKEEVEKKMAEINQAYEVLGDDEKREQYDNGYDPYDPESAQGGPGGGPGGGSPFHGNPFAHFQGGFPFGAGGGFPGGGGGGPFTFKMQF</sequence>
<comment type="caution">
    <text evidence="11">The sequence shown here is derived from an EMBL/GenBank/DDBJ whole genome shotgun (WGS) entry which is preliminary data.</text>
</comment>
<dbReference type="InterPro" id="IPR036869">
    <property type="entry name" value="J_dom_sf"/>
</dbReference>
<feature type="signal peptide" evidence="9">
    <location>
        <begin position="1"/>
        <end position="22"/>
    </location>
</feature>
<keyword evidence="12" id="KW-1185">Reference proteome</keyword>
<dbReference type="Gene3D" id="1.25.40.10">
    <property type="entry name" value="Tetratricopeptide repeat domain"/>
    <property type="match status" value="1"/>
</dbReference>
<evidence type="ECO:0000256" key="7">
    <source>
        <dbReference type="PROSITE-ProRule" id="PRU00339"/>
    </source>
</evidence>
<dbReference type="Pfam" id="PF13432">
    <property type="entry name" value="TPR_16"/>
    <property type="match status" value="1"/>
</dbReference>
<evidence type="ECO:0000256" key="2">
    <source>
        <dbReference type="ARBA" id="ARBA00022729"/>
    </source>
</evidence>
<dbReference type="InterPro" id="IPR011990">
    <property type="entry name" value="TPR-like_helical_dom_sf"/>
</dbReference>
<dbReference type="SUPFAM" id="SSF48452">
    <property type="entry name" value="TPR-like"/>
    <property type="match status" value="2"/>
</dbReference>
<dbReference type="GO" id="GO:0051087">
    <property type="term" value="F:protein-folding chaperone binding"/>
    <property type="evidence" value="ECO:0007669"/>
    <property type="project" value="TreeGrafter"/>
</dbReference>
<organism evidence="11 12">
    <name type="scientific">Lichtheimia ornata</name>
    <dbReference type="NCBI Taxonomy" id="688661"/>
    <lineage>
        <taxon>Eukaryota</taxon>
        <taxon>Fungi</taxon>
        <taxon>Fungi incertae sedis</taxon>
        <taxon>Mucoromycota</taxon>
        <taxon>Mucoromycotina</taxon>
        <taxon>Mucoromycetes</taxon>
        <taxon>Mucorales</taxon>
        <taxon>Lichtheimiaceae</taxon>
        <taxon>Lichtheimia</taxon>
    </lineage>
</organism>
<keyword evidence="4 7" id="KW-0802">TPR repeat</keyword>
<keyword evidence="2 9" id="KW-0732">Signal</keyword>
<dbReference type="InterPro" id="IPR001623">
    <property type="entry name" value="DnaJ_domain"/>
</dbReference>
<dbReference type="PRINTS" id="PR00625">
    <property type="entry name" value="JDOMAIN"/>
</dbReference>
<dbReference type="Pfam" id="PF14559">
    <property type="entry name" value="TPR_19"/>
    <property type="match status" value="1"/>
</dbReference>
<dbReference type="PANTHER" id="PTHR44140">
    <property type="entry name" value="LD25575P"/>
    <property type="match status" value="1"/>
</dbReference>
<keyword evidence="5" id="KW-0256">Endoplasmic reticulum</keyword>
<gene>
    <name evidence="11" type="ORF">O0I10_010153</name>
</gene>
<dbReference type="CDD" id="cd06257">
    <property type="entry name" value="DnaJ"/>
    <property type="match status" value="1"/>
</dbReference>
<evidence type="ECO:0000256" key="1">
    <source>
        <dbReference type="ARBA" id="ARBA00004319"/>
    </source>
</evidence>
<proteinExistence type="predicted"/>
<dbReference type="Proteomes" id="UP001234581">
    <property type="component" value="Unassembled WGS sequence"/>
</dbReference>
<dbReference type="FunFam" id="1.25.40.10:FF:000224">
    <property type="entry name" value="DnaJ and TPR domain protein"/>
    <property type="match status" value="1"/>
</dbReference>
<comment type="subcellular location">
    <subcellularLocation>
        <location evidence="1">Endoplasmic reticulum lumen</location>
    </subcellularLocation>
</comment>
<feature type="repeat" description="TPR" evidence="7">
    <location>
        <begin position="349"/>
        <end position="382"/>
    </location>
</feature>
<feature type="chain" id="PRO_5042053507" description="Tetratricopeptide repeat and J domain-containing co-chaperone DNJ1" evidence="9">
    <location>
        <begin position="23"/>
        <end position="529"/>
    </location>
</feature>
<evidence type="ECO:0000256" key="8">
    <source>
        <dbReference type="SAM" id="MobiDB-lite"/>
    </source>
</evidence>
<evidence type="ECO:0000313" key="11">
    <source>
        <dbReference type="EMBL" id="KAJ8654205.1"/>
    </source>
</evidence>
<dbReference type="GO" id="GO:0051787">
    <property type="term" value="F:misfolded protein binding"/>
    <property type="evidence" value="ECO:0007669"/>
    <property type="project" value="TreeGrafter"/>
</dbReference>
<reference evidence="11 12" key="1">
    <citation type="submission" date="2023-03" db="EMBL/GenBank/DDBJ databases">
        <title>Genome sequence of Lichtheimia ornata CBS 291.66.</title>
        <authorList>
            <person name="Mohabir J.T."/>
            <person name="Shea T.P."/>
            <person name="Kurbessoian T."/>
            <person name="Berby B."/>
            <person name="Fontaine J."/>
            <person name="Livny J."/>
            <person name="Gnirke A."/>
            <person name="Stajich J.E."/>
            <person name="Cuomo C.A."/>
        </authorList>
    </citation>
    <scope>NUCLEOTIDE SEQUENCE [LARGE SCALE GENOMIC DNA]</scope>
    <source>
        <strain evidence="11">CBS 291.66</strain>
    </source>
</reference>
<evidence type="ECO:0000256" key="9">
    <source>
        <dbReference type="SAM" id="SignalP"/>
    </source>
</evidence>
<evidence type="ECO:0000256" key="4">
    <source>
        <dbReference type="ARBA" id="ARBA00022803"/>
    </source>
</evidence>
<dbReference type="GO" id="GO:0005788">
    <property type="term" value="C:endoplasmic reticulum lumen"/>
    <property type="evidence" value="ECO:0007669"/>
    <property type="project" value="UniProtKB-SubCell"/>
</dbReference>
<feature type="compositionally biased region" description="Gly residues" evidence="8">
    <location>
        <begin position="482"/>
        <end position="493"/>
    </location>
</feature>
<dbReference type="PROSITE" id="PS50005">
    <property type="entry name" value="TPR"/>
    <property type="match status" value="4"/>
</dbReference>
<dbReference type="PROSITE" id="PS50076">
    <property type="entry name" value="DNAJ_2"/>
    <property type="match status" value="1"/>
</dbReference>
<dbReference type="Pfam" id="PF00226">
    <property type="entry name" value="DnaJ"/>
    <property type="match status" value="1"/>
</dbReference>
<dbReference type="SMART" id="SM00271">
    <property type="entry name" value="DnaJ"/>
    <property type="match status" value="1"/>
</dbReference>
<feature type="repeat" description="TPR" evidence="7">
    <location>
        <begin position="60"/>
        <end position="93"/>
    </location>
</feature>
<feature type="repeat" description="TPR" evidence="7">
    <location>
        <begin position="94"/>
        <end position="127"/>
    </location>
</feature>
<dbReference type="InterPro" id="IPR019734">
    <property type="entry name" value="TPR_rpt"/>
</dbReference>
<feature type="domain" description="J" evidence="10">
    <location>
        <begin position="404"/>
        <end position="472"/>
    </location>
</feature>
<evidence type="ECO:0000313" key="12">
    <source>
        <dbReference type="Proteomes" id="UP001234581"/>
    </source>
</evidence>
<dbReference type="GO" id="GO:0034975">
    <property type="term" value="P:protein folding in endoplasmic reticulum"/>
    <property type="evidence" value="ECO:0007669"/>
    <property type="project" value="TreeGrafter"/>
</dbReference>
<feature type="region of interest" description="Disordered" evidence="8">
    <location>
        <begin position="459"/>
        <end position="500"/>
    </location>
</feature>
<dbReference type="PANTHER" id="PTHR44140:SF2">
    <property type="entry name" value="LD25575P"/>
    <property type="match status" value="1"/>
</dbReference>
<dbReference type="EMBL" id="JARTCD010000065">
    <property type="protein sequence ID" value="KAJ8654205.1"/>
    <property type="molecule type" value="Genomic_DNA"/>
</dbReference>
<protein>
    <recommendedName>
        <fullName evidence="6">Tetratricopeptide repeat and J domain-containing co-chaperone DNJ1</fullName>
    </recommendedName>
</protein>
<evidence type="ECO:0000256" key="5">
    <source>
        <dbReference type="ARBA" id="ARBA00022824"/>
    </source>
</evidence>
<name>A0AAD7UVT6_9FUNG</name>